<reference evidence="7 8" key="1">
    <citation type="submission" date="2015-01" db="EMBL/GenBank/DDBJ databases">
        <title>Genome Assembly of Bacillus badius MTCC 1458.</title>
        <authorList>
            <person name="Verma A."/>
            <person name="Khatri I."/>
            <person name="Mual P."/>
            <person name="Subramanian S."/>
            <person name="Krishnamurthi S."/>
        </authorList>
    </citation>
    <scope>NUCLEOTIDE SEQUENCE [LARGE SCALE GENOMIC DNA]</scope>
    <source>
        <strain evidence="7 8">MTCC 1458</strain>
    </source>
</reference>
<evidence type="ECO:0000256" key="3">
    <source>
        <dbReference type="ARBA" id="ARBA00022448"/>
    </source>
</evidence>
<evidence type="ECO:0000256" key="1">
    <source>
        <dbReference type="ARBA" id="ARBA00004193"/>
    </source>
</evidence>
<organism evidence="7 8">
    <name type="scientific">Bacillus badius</name>
    <dbReference type="NCBI Taxonomy" id="1455"/>
    <lineage>
        <taxon>Bacteria</taxon>
        <taxon>Bacillati</taxon>
        <taxon>Bacillota</taxon>
        <taxon>Bacilli</taxon>
        <taxon>Bacillales</taxon>
        <taxon>Bacillaceae</taxon>
        <taxon>Pseudobacillus</taxon>
    </lineage>
</organism>
<comment type="similarity">
    <text evidence="2">Belongs to the bacterial solute-binding protein 8 family.</text>
</comment>
<feature type="chain" id="PRO_5047326378" evidence="5">
    <location>
        <begin position="31"/>
        <end position="318"/>
    </location>
</feature>
<keyword evidence="4 5" id="KW-0732">Signal</keyword>
<dbReference type="SUPFAM" id="SSF53807">
    <property type="entry name" value="Helical backbone' metal receptor"/>
    <property type="match status" value="1"/>
</dbReference>
<evidence type="ECO:0000256" key="4">
    <source>
        <dbReference type="ARBA" id="ARBA00022729"/>
    </source>
</evidence>
<gene>
    <name evidence="7" type="ORF">SD77_1392</name>
</gene>
<comment type="caution">
    <text evidence="7">The sequence shown here is derived from an EMBL/GenBank/DDBJ whole genome shotgun (WGS) entry which is preliminary data.</text>
</comment>
<dbReference type="PROSITE" id="PS51257">
    <property type="entry name" value="PROKAR_LIPOPROTEIN"/>
    <property type="match status" value="1"/>
</dbReference>
<dbReference type="InterPro" id="IPR002491">
    <property type="entry name" value="ABC_transptr_periplasmic_BD"/>
</dbReference>
<dbReference type="GeneID" id="92778135"/>
<evidence type="ECO:0000313" key="7">
    <source>
        <dbReference type="EMBL" id="KIL77406.1"/>
    </source>
</evidence>
<dbReference type="PANTHER" id="PTHR30532">
    <property type="entry name" value="IRON III DICITRATE-BINDING PERIPLASMIC PROTEIN"/>
    <property type="match status" value="1"/>
</dbReference>
<dbReference type="Gene3D" id="3.40.50.1980">
    <property type="entry name" value="Nitrogenase molybdenum iron protein domain"/>
    <property type="match status" value="2"/>
</dbReference>
<evidence type="ECO:0000256" key="5">
    <source>
        <dbReference type="SAM" id="SignalP"/>
    </source>
</evidence>
<feature type="domain" description="Fe/B12 periplasmic-binding" evidence="6">
    <location>
        <begin position="60"/>
        <end position="318"/>
    </location>
</feature>
<keyword evidence="8" id="KW-1185">Reference proteome</keyword>
<dbReference type="EMBL" id="JXLP01000014">
    <property type="protein sequence ID" value="KIL77406.1"/>
    <property type="molecule type" value="Genomic_DNA"/>
</dbReference>
<keyword evidence="3" id="KW-0813">Transport</keyword>
<evidence type="ECO:0000259" key="6">
    <source>
        <dbReference type="PROSITE" id="PS50983"/>
    </source>
</evidence>
<evidence type="ECO:0000256" key="2">
    <source>
        <dbReference type="ARBA" id="ARBA00008814"/>
    </source>
</evidence>
<dbReference type="InterPro" id="IPR051313">
    <property type="entry name" value="Bact_iron-sidero_bind"/>
</dbReference>
<evidence type="ECO:0000313" key="8">
    <source>
        <dbReference type="Proteomes" id="UP000031982"/>
    </source>
</evidence>
<feature type="signal peptide" evidence="5">
    <location>
        <begin position="1"/>
        <end position="30"/>
    </location>
</feature>
<dbReference type="CDD" id="cd01146">
    <property type="entry name" value="FhuD"/>
    <property type="match status" value="1"/>
</dbReference>
<comment type="subcellular location">
    <subcellularLocation>
        <location evidence="1">Cell membrane</location>
        <topology evidence="1">Lipid-anchor</topology>
    </subcellularLocation>
</comment>
<accession>A0ABR5ARM2</accession>
<dbReference type="Pfam" id="PF01497">
    <property type="entry name" value="Peripla_BP_2"/>
    <property type="match status" value="1"/>
</dbReference>
<protein>
    <submittedName>
        <fullName evidence="7">Periplasmic binding protein</fullName>
    </submittedName>
</protein>
<sequence length="318" mass="35218">MPNKHQRIVMLICSIFLALALAACSSDQQAEDKSSGKQAAKERVVKHAMGETKVTDQPDKVIVLDNGTLDNVLALDVKPVGAATVFIDEPFPSYLKDQAAGIKNIGTVDQPNLEAIASLKPDLILGSKDTHEAIYDKLSKIAPTVFVEELGVTWKENLKLQAEALGKTEEGEKILGDYQQRLDDFKQKMGENAAHSKISILRARTDHVAAYLKDSFSGAVIQDAGLPRPPAQNKNEFSVQLTEEQIDDMEGDVIFWFTRDKENLLNTKVMKNPAWNELTAVKEKKVYQVNDETWLSGLGVQAANHIMDDLSNYLLKNQ</sequence>
<dbReference type="Proteomes" id="UP000031982">
    <property type="component" value="Unassembled WGS sequence"/>
</dbReference>
<proteinExistence type="inferred from homology"/>
<dbReference type="RefSeq" id="WP_052477355.1">
    <property type="nucleotide sequence ID" value="NZ_JARLVI010000017.1"/>
</dbReference>
<name>A0ABR5ARM2_BACBA</name>
<dbReference type="PANTHER" id="PTHR30532:SF1">
    <property type="entry name" value="IRON(3+)-HYDROXAMATE-BINDING PROTEIN FHUD"/>
    <property type="match status" value="1"/>
</dbReference>
<dbReference type="PROSITE" id="PS50983">
    <property type="entry name" value="FE_B12_PBP"/>
    <property type="match status" value="1"/>
</dbReference>